<dbReference type="STRING" id="1527607.SAMN05428957_107148"/>
<keyword evidence="3" id="KW-1185">Reference proteome</keyword>
<accession>A0A1G9U309</accession>
<dbReference type="Proteomes" id="UP000198552">
    <property type="component" value="Unassembled WGS sequence"/>
</dbReference>
<name>A0A1G9U309_9BURK</name>
<sequence>MYAGRHVAPPRQPAPVTAGAGAAAGGMRLRRLNGAPEKKVSPS</sequence>
<gene>
    <name evidence="2" type="ORF">SAMN05428957_107148</name>
</gene>
<organism evidence="2 3">
    <name type="scientific">Oryzisolibacter propanilivorax</name>
    <dbReference type="NCBI Taxonomy" id="1527607"/>
    <lineage>
        <taxon>Bacteria</taxon>
        <taxon>Pseudomonadati</taxon>
        <taxon>Pseudomonadota</taxon>
        <taxon>Betaproteobacteria</taxon>
        <taxon>Burkholderiales</taxon>
        <taxon>Comamonadaceae</taxon>
        <taxon>Oryzisolibacter</taxon>
    </lineage>
</organism>
<dbReference type="AlphaFoldDB" id="A0A1G9U309"/>
<feature type="region of interest" description="Disordered" evidence="1">
    <location>
        <begin position="1"/>
        <end position="23"/>
    </location>
</feature>
<evidence type="ECO:0000313" key="2">
    <source>
        <dbReference type="EMBL" id="SDM54291.1"/>
    </source>
</evidence>
<dbReference type="EMBL" id="FNHP01000007">
    <property type="protein sequence ID" value="SDM54291.1"/>
    <property type="molecule type" value="Genomic_DNA"/>
</dbReference>
<reference evidence="3" key="1">
    <citation type="submission" date="2016-10" db="EMBL/GenBank/DDBJ databases">
        <authorList>
            <person name="Varghese N."/>
            <person name="Submissions S."/>
        </authorList>
    </citation>
    <scope>NUCLEOTIDE SEQUENCE [LARGE SCALE GENOMIC DNA]</scope>
    <source>
        <strain evidence="3">EPL6</strain>
    </source>
</reference>
<evidence type="ECO:0000313" key="3">
    <source>
        <dbReference type="Proteomes" id="UP000198552"/>
    </source>
</evidence>
<protein>
    <submittedName>
        <fullName evidence="2">Uncharacterized protein</fullName>
    </submittedName>
</protein>
<proteinExistence type="predicted"/>
<evidence type="ECO:0000256" key="1">
    <source>
        <dbReference type="SAM" id="MobiDB-lite"/>
    </source>
</evidence>